<evidence type="ECO:0000259" key="4">
    <source>
        <dbReference type="PROSITE" id="PS01124"/>
    </source>
</evidence>
<keyword evidence="1" id="KW-0805">Transcription regulation</keyword>
<protein>
    <submittedName>
        <fullName evidence="5">AraC family transcriptional regulator</fullName>
    </submittedName>
</protein>
<feature type="domain" description="HTH araC/xylS-type" evidence="4">
    <location>
        <begin position="183"/>
        <end position="281"/>
    </location>
</feature>
<gene>
    <name evidence="5" type="ORF">NX773_09015</name>
</gene>
<dbReference type="PANTHER" id="PTHR46796">
    <property type="entry name" value="HTH-TYPE TRANSCRIPTIONAL ACTIVATOR RHAS-RELATED"/>
    <property type="match status" value="1"/>
</dbReference>
<dbReference type="InterPro" id="IPR050204">
    <property type="entry name" value="AraC_XylS_family_regulators"/>
</dbReference>
<evidence type="ECO:0000256" key="1">
    <source>
        <dbReference type="ARBA" id="ARBA00023015"/>
    </source>
</evidence>
<dbReference type="PROSITE" id="PS01124">
    <property type="entry name" value="HTH_ARAC_FAMILY_2"/>
    <property type="match status" value="1"/>
</dbReference>
<dbReference type="InterPro" id="IPR018060">
    <property type="entry name" value="HTH_AraC"/>
</dbReference>
<evidence type="ECO:0000256" key="2">
    <source>
        <dbReference type="ARBA" id="ARBA00023125"/>
    </source>
</evidence>
<name>A0ABT2BIF9_9BURK</name>
<accession>A0ABT2BIF9</accession>
<dbReference type="RefSeq" id="WP_258856013.1">
    <property type="nucleotide sequence ID" value="NZ_JANUGV010000002.1"/>
</dbReference>
<dbReference type="EMBL" id="JANUGV010000002">
    <property type="protein sequence ID" value="MCS0608304.1"/>
    <property type="molecule type" value="Genomic_DNA"/>
</dbReference>
<dbReference type="SMART" id="SM00342">
    <property type="entry name" value="HTH_ARAC"/>
    <property type="match status" value="1"/>
</dbReference>
<sequence>MRTWERISQALGVKPVASAEIAGLPLRAERYIFQLNACDVPALDAMVMACHLGGARATIRRPSGRPLDFIPSSSAVFQPGFASRWMFGGAIDFAMFHFLDASHEKVTHLASLLARRGKSAPLSDPLVGASAQQLLAEIGGPAAPNPGFLARLSELMLEQTCRVIEGHSARRAPPDPLHLGRLQGVLEWIGQNLSEDLSNAALAARAGVSESHFRRIFEEAMGMPPHRYVLRQRLERVYQLLTRTSFSIARVAAQCGFNSQSHMTACFAAAYGITPARARQQARP</sequence>
<organism evidence="5 6">
    <name type="scientific">Massilia solisilvae</name>
    <dbReference type="NCBI Taxonomy" id="1811225"/>
    <lineage>
        <taxon>Bacteria</taxon>
        <taxon>Pseudomonadati</taxon>
        <taxon>Pseudomonadota</taxon>
        <taxon>Betaproteobacteria</taxon>
        <taxon>Burkholderiales</taxon>
        <taxon>Oxalobacteraceae</taxon>
        <taxon>Telluria group</taxon>
        <taxon>Massilia</taxon>
    </lineage>
</organism>
<evidence type="ECO:0000313" key="5">
    <source>
        <dbReference type="EMBL" id="MCS0608304.1"/>
    </source>
</evidence>
<evidence type="ECO:0000313" key="6">
    <source>
        <dbReference type="Proteomes" id="UP001205861"/>
    </source>
</evidence>
<comment type="caution">
    <text evidence="5">The sequence shown here is derived from an EMBL/GenBank/DDBJ whole genome shotgun (WGS) entry which is preliminary data.</text>
</comment>
<dbReference type="PANTHER" id="PTHR46796:SF6">
    <property type="entry name" value="ARAC SUBFAMILY"/>
    <property type="match status" value="1"/>
</dbReference>
<keyword evidence="2" id="KW-0238">DNA-binding</keyword>
<dbReference type="Proteomes" id="UP001205861">
    <property type="component" value="Unassembled WGS sequence"/>
</dbReference>
<keyword evidence="6" id="KW-1185">Reference proteome</keyword>
<evidence type="ECO:0000256" key="3">
    <source>
        <dbReference type="ARBA" id="ARBA00023163"/>
    </source>
</evidence>
<dbReference type="SUPFAM" id="SSF46689">
    <property type="entry name" value="Homeodomain-like"/>
    <property type="match status" value="2"/>
</dbReference>
<reference evidence="5 6" key="1">
    <citation type="submission" date="2022-08" db="EMBL/GenBank/DDBJ databases">
        <title>Reclassification of Massilia species as members of the genera Telluria, Duganella, Pseudoduganella, Mokoshia gen. nov. and Zemynaea gen. nov. using orthogonal and non-orthogonal genome-based approaches.</title>
        <authorList>
            <person name="Bowman J.P."/>
        </authorList>
    </citation>
    <scope>NUCLEOTIDE SEQUENCE [LARGE SCALE GENOMIC DNA]</scope>
    <source>
        <strain evidence="5 6">JCM 31607</strain>
    </source>
</reference>
<dbReference type="Gene3D" id="1.10.10.60">
    <property type="entry name" value="Homeodomain-like"/>
    <property type="match status" value="1"/>
</dbReference>
<keyword evidence="3" id="KW-0804">Transcription</keyword>
<dbReference type="Pfam" id="PF12833">
    <property type="entry name" value="HTH_18"/>
    <property type="match status" value="1"/>
</dbReference>
<proteinExistence type="predicted"/>
<dbReference type="InterPro" id="IPR009057">
    <property type="entry name" value="Homeodomain-like_sf"/>
</dbReference>